<name>A0A8H4L3V6_9HYPO</name>
<evidence type="ECO:0000313" key="1">
    <source>
        <dbReference type="EMBL" id="KAF4460719.1"/>
    </source>
</evidence>
<gene>
    <name evidence="1" type="ORF">FALBO_12497</name>
</gene>
<proteinExistence type="predicted"/>
<dbReference type="EMBL" id="JAADYS010001872">
    <property type="protein sequence ID" value="KAF4460719.1"/>
    <property type="molecule type" value="Genomic_DNA"/>
</dbReference>
<protein>
    <submittedName>
        <fullName evidence="1">Metallo-beta-lactamase superfamily</fullName>
    </submittedName>
</protein>
<dbReference type="OrthoDB" id="10250730at2759"/>
<dbReference type="AlphaFoldDB" id="A0A8H4L3V6"/>
<sequence>MPAQNMATIPPSRTTARVYIIDTTFEANVPTEHFIGPPIKGFDSLQLVAYSFLIVDHDHMGNERKIIFDLGSPKDIEGDLPPAVAQMIQGMGGNVAVGKYVSDILTEDGDSMESIEAIIWRQVHAST</sequence>
<keyword evidence="2" id="KW-1185">Reference proteome</keyword>
<comment type="caution">
    <text evidence="1">The sequence shown here is derived from an EMBL/GenBank/DDBJ whole genome shotgun (WGS) entry which is preliminary data.</text>
</comment>
<dbReference type="Proteomes" id="UP000554235">
    <property type="component" value="Unassembled WGS sequence"/>
</dbReference>
<accession>A0A8H4L3V6</accession>
<evidence type="ECO:0000313" key="2">
    <source>
        <dbReference type="Proteomes" id="UP000554235"/>
    </source>
</evidence>
<reference evidence="1 2" key="1">
    <citation type="submission" date="2020-01" db="EMBL/GenBank/DDBJ databases">
        <title>Identification and distribution of gene clusters putatively required for synthesis of sphingolipid metabolism inhibitors in phylogenetically diverse species of the filamentous fungus Fusarium.</title>
        <authorList>
            <person name="Kim H.-S."/>
            <person name="Busman M."/>
            <person name="Brown D.W."/>
            <person name="Divon H."/>
            <person name="Uhlig S."/>
            <person name="Proctor R.H."/>
        </authorList>
    </citation>
    <scope>NUCLEOTIDE SEQUENCE [LARGE SCALE GENOMIC DNA]</scope>
    <source>
        <strain evidence="1 2">NRRL 20459</strain>
    </source>
</reference>
<organism evidence="1 2">
    <name type="scientific">Fusarium albosuccineum</name>
    <dbReference type="NCBI Taxonomy" id="1237068"/>
    <lineage>
        <taxon>Eukaryota</taxon>
        <taxon>Fungi</taxon>
        <taxon>Dikarya</taxon>
        <taxon>Ascomycota</taxon>
        <taxon>Pezizomycotina</taxon>
        <taxon>Sordariomycetes</taxon>
        <taxon>Hypocreomycetidae</taxon>
        <taxon>Hypocreales</taxon>
        <taxon>Nectriaceae</taxon>
        <taxon>Fusarium</taxon>
        <taxon>Fusarium decemcellulare species complex</taxon>
    </lineage>
</organism>